<gene>
    <name evidence="2" type="ORF">SLS56_000680</name>
</gene>
<name>A0ABR3TDI7_9PEZI</name>
<reference evidence="2 3" key="1">
    <citation type="submission" date="2024-02" db="EMBL/GenBank/DDBJ databases">
        <title>De novo assembly and annotation of 12 fungi associated with fruit tree decline syndrome in Ontario, Canada.</title>
        <authorList>
            <person name="Sulman M."/>
            <person name="Ellouze W."/>
            <person name="Ilyukhin E."/>
        </authorList>
    </citation>
    <scope>NUCLEOTIDE SEQUENCE [LARGE SCALE GENOMIC DNA]</scope>
    <source>
        <strain evidence="2 3">M1-105</strain>
    </source>
</reference>
<dbReference type="Gene3D" id="1.10.287.1490">
    <property type="match status" value="1"/>
</dbReference>
<feature type="region of interest" description="Disordered" evidence="1">
    <location>
        <begin position="226"/>
        <end position="249"/>
    </location>
</feature>
<keyword evidence="3" id="KW-1185">Reference proteome</keyword>
<sequence length="411" mass="47142">MTRFREITLPPRTDEDSIIRILEISRNLHAVTKVYEDAKPAVLRRAWDELRERERRVTEKEATINARMVTINQTNTRLDGFVAKMNSFKQSCKENEESVDRLNQEVEQYKASVVEKNLEVSSLQVSQQQAVSELETWATRIASLEKALQDVRADLEGAQSNSDQLRRDSEANTNELKRLEAEFQASEKSSEVKIRNLEILVRDRSDMVTELDKTLKEKMEELKKTQEGISIGDYRQNAGDDEEHQGPPAKKRKAIFDSYLECLVRANKWQQQVPSISDASHEDENGHYRPTKTGNTLQVLLPDSSGPTEAPPEIQKVMRSQERFCKKKSIKRLKRWEISDGGMNDCMESFCVLQKRSVWSDDERGVACARCEKKRIACTMRSEGGERILLPYRAETRGGASYDEEGFWSGA</sequence>
<protein>
    <recommendedName>
        <fullName evidence="4">Zn(2)-C6 fungal-type domain-containing protein</fullName>
    </recommendedName>
</protein>
<evidence type="ECO:0000313" key="3">
    <source>
        <dbReference type="Proteomes" id="UP001521116"/>
    </source>
</evidence>
<feature type="region of interest" description="Disordered" evidence="1">
    <location>
        <begin position="274"/>
        <end position="295"/>
    </location>
</feature>
<dbReference type="EMBL" id="JAJVDC020000003">
    <property type="protein sequence ID" value="KAL1637542.1"/>
    <property type="molecule type" value="Genomic_DNA"/>
</dbReference>
<evidence type="ECO:0000256" key="1">
    <source>
        <dbReference type="SAM" id="MobiDB-lite"/>
    </source>
</evidence>
<evidence type="ECO:0008006" key="4">
    <source>
        <dbReference type="Google" id="ProtNLM"/>
    </source>
</evidence>
<proteinExistence type="predicted"/>
<dbReference type="Proteomes" id="UP001521116">
    <property type="component" value="Unassembled WGS sequence"/>
</dbReference>
<organism evidence="2 3">
    <name type="scientific">Neofusicoccum ribis</name>
    <dbReference type="NCBI Taxonomy" id="45134"/>
    <lineage>
        <taxon>Eukaryota</taxon>
        <taxon>Fungi</taxon>
        <taxon>Dikarya</taxon>
        <taxon>Ascomycota</taxon>
        <taxon>Pezizomycotina</taxon>
        <taxon>Dothideomycetes</taxon>
        <taxon>Dothideomycetes incertae sedis</taxon>
        <taxon>Botryosphaeriales</taxon>
        <taxon>Botryosphaeriaceae</taxon>
        <taxon>Neofusicoccum</taxon>
    </lineage>
</organism>
<evidence type="ECO:0000313" key="2">
    <source>
        <dbReference type="EMBL" id="KAL1637542.1"/>
    </source>
</evidence>
<accession>A0ABR3TDI7</accession>
<comment type="caution">
    <text evidence="2">The sequence shown here is derived from an EMBL/GenBank/DDBJ whole genome shotgun (WGS) entry which is preliminary data.</text>
</comment>